<accession>A0A644TWQ3</accession>
<dbReference type="EMBL" id="VSSQ01000059">
    <property type="protein sequence ID" value="MPL71416.1"/>
    <property type="molecule type" value="Genomic_DNA"/>
</dbReference>
<gene>
    <name evidence="1" type="ORF">SDC9_17191</name>
</gene>
<evidence type="ECO:0000313" key="1">
    <source>
        <dbReference type="EMBL" id="MPL71416.1"/>
    </source>
</evidence>
<protein>
    <submittedName>
        <fullName evidence="1">Uncharacterized protein</fullName>
    </submittedName>
</protein>
<comment type="caution">
    <text evidence="1">The sequence shown here is derived from an EMBL/GenBank/DDBJ whole genome shotgun (WGS) entry which is preliminary data.</text>
</comment>
<organism evidence="1">
    <name type="scientific">bioreactor metagenome</name>
    <dbReference type="NCBI Taxonomy" id="1076179"/>
    <lineage>
        <taxon>unclassified sequences</taxon>
        <taxon>metagenomes</taxon>
        <taxon>ecological metagenomes</taxon>
    </lineage>
</organism>
<dbReference type="AlphaFoldDB" id="A0A644TWQ3"/>
<reference evidence="1" key="1">
    <citation type="submission" date="2019-08" db="EMBL/GenBank/DDBJ databases">
        <authorList>
            <person name="Kucharzyk K."/>
            <person name="Murdoch R.W."/>
            <person name="Higgins S."/>
            <person name="Loffler F."/>
        </authorList>
    </citation>
    <scope>NUCLEOTIDE SEQUENCE</scope>
</reference>
<name>A0A644TWQ3_9ZZZZ</name>
<sequence length="34" mass="3489">MILTGTEDVAAVSPAVISKMPKVKEVGAFGGKQE</sequence>
<proteinExistence type="predicted"/>